<evidence type="ECO:0000313" key="5">
    <source>
        <dbReference type="Proteomes" id="UP000199267"/>
    </source>
</evidence>
<dbReference type="Pfam" id="PF01590">
    <property type="entry name" value="GAF"/>
    <property type="match status" value="1"/>
</dbReference>
<proteinExistence type="predicted"/>
<evidence type="ECO:0000313" key="4">
    <source>
        <dbReference type="EMBL" id="SER78835.1"/>
    </source>
</evidence>
<evidence type="ECO:0000256" key="2">
    <source>
        <dbReference type="ARBA" id="ARBA00023054"/>
    </source>
</evidence>
<dbReference type="GO" id="GO:0030313">
    <property type="term" value="C:cell envelope"/>
    <property type="evidence" value="ECO:0007669"/>
    <property type="project" value="UniProtKB-SubCell"/>
</dbReference>
<sequence>MMGASNIMSDELDELRQAPSDLAVWEAFVTSKTAEERCRTWLALVCGRVLGAEAAAVLIENPSNHTYVPMAVWPKAGPELGRLGAVVEAALRERRGMVKPAPTPSNAMHIAYPLMVEERIAGVVALEAKCPENEVGTVLREIHWGSAWLANLLAGRELSEALRARERAGSVLEAMAVTLRSGKLQLALFEVANTLRQHFGCARVAIGLVRQATVKLAALSEAATFEKHTSLVKAYEQAMEEVYDEHRPVLAPVPEGGADIRAPKHEDLRAISGGGAALSYPLTMGARCIGVVTLERERTPFCEDDLVWLEAFSALAAPIVEQRRAAERGALHRLGEDIRGVLERIFGPRHLTWKVATAAVLMLTVSLVLVPIEYRVSAKTVIEGEVQRVVAAPFEGFIGAAYVRAGDTVKATQPLAQLDDRELRIEEARWSSERDQYESRLREAMANRDLTAMQVIGAQLRQASAQLALVSERIARARLIAPFDGIVVSGDLSQQIGAPVEVGKKLFEIAPLQSYRIILQVDEREIRHVQMGQRGRLVMTGIAGEPMDFKVAKVTPVATAQEGKNFFQIEAVLAQASPRLRPGMEGIGKIEVGSRSLWWVLTHSFSEWLILAVWVWIP</sequence>
<dbReference type="Gene3D" id="3.30.450.40">
    <property type="match status" value="1"/>
</dbReference>
<comment type="subcellular location">
    <subcellularLocation>
        <location evidence="1">Cell envelope</location>
    </subcellularLocation>
</comment>
<dbReference type="Proteomes" id="UP000199267">
    <property type="component" value="Unassembled WGS sequence"/>
</dbReference>
<dbReference type="InterPro" id="IPR003018">
    <property type="entry name" value="GAF"/>
</dbReference>
<dbReference type="Gene3D" id="2.40.50.100">
    <property type="match status" value="1"/>
</dbReference>
<evidence type="ECO:0000256" key="1">
    <source>
        <dbReference type="ARBA" id="ARBA00004196"/>
    </source>
</evidence>
<accession>A0A1H9S2J4</accession>
<dbReference type="EMBL" id="FOFJ01000091">
    <property type="protein sequence ID" value="SER78835.1"/>
    <property type="molecule type" value="Genomic_DNA"/>
</dbReference>
<dbReference type="SMART" id="SM00065">
    <property type="entry name" value="GAF"/>
    <property type="match status" value="1"/>
</dbReference>
<dbReference type="PANTHER" id="PTHR32347:SF23">
    <property type="entry name" value="BLL5650 PROTEIN"/>
    <property type="match status" value="1"/>
</dbReference>
<protein>
    <submittedName>
        <fullName evidence="4">Multidrug efflux pump subunit AcrA (Membrane-fusion protein)</fullName>
    </submittedName>
</protein>
<dbReference type="InterPro" id="IPR050465">
    <property type="entry name" value="UPF0194_transport"/>
</dbReference>
<dbReference type="SUPFAM" id="SSF55781">
    <property type="entry name" value="GAF domain-like"/>
    <property type="match status" value="1"/>
</dbReference>
<keyword evidence="2" id="KW-0175">Coiled coil</keyword>
<dbReference type="PANTHER" id="PTHR32347">
    <property type="entry name" value="EFFLUX SYSTEM COMPONENT YKNX-RELATED"/>
    <property type="match status" value="1"/>
</dbReference>
<reference evidence="4 5" key="1">
    <citation type="submission" date="2016-10" db="EMBL/GenBank/DDBJ databases">
        <authorList>
            <person name="de Groot N.N."/>
        </authorList>
    </citation>
    <scope>NUCLEOTIDE SEQUENCE [LARGE SCALE GENOMIC DNA]</scope>
    <source>
        <strain evidence="4 5">DSM 378</strain>
    </source>
</reference>
<dbReference type="InterPro" id="IPR029016">
    <property type="entry name" value="GAF-like_dom_sf"/>
</dbReference>
<dbReference type="SUPFAM" id="SSF111369">
    <property type="entry name" value="HlyD-like secretion proteins"/>
    <property type="match status" value="1"/>
</dbReference>
<dbReference type="AlphaFoldDB" id="A0A1H9S2J4"/>
<dbReference type="Gene3D" id="2.40.30.170">
    <property type="match status" value="1"/>
</dbReference>
<gene>
    <name evidence="4" type="ORF">SAMN04244573_04320</name>
</gene>
<feature type="domain" description="GAF" evidence="3">
    <location>
        <begin position="183"/>
        <end position="330"/>
    </location>
</feature>
<organism evidence="4 5">
    <name type="scientific">Azotobacter beijerinckii</name>
    <dbReference type="NCBI Taxonomy" id="170623"/>
    <lineage>
        <taxon>Bacteria</taxon>
        <taxon>Pseudomonadati</taxon>
        <taxon>Pseudomonadota</taxon>
        <taxon>Gammaproteobacteria</taxon>
        <taxon>Pseudomonadales</taxon>
        <taxon>Pseudomonadaceae</taxon>
        <taxon>Azotobacter</taxon>
    </lineage>
</organism>
<name>A0A1H9S2J4_9GAMM</name>
<evidence type="ECO:0000259" key="3">
    <source>
        <dbReference type="SMART" id="SM00065"/>
    </source>
</evidence>